<keyword evidence="3" id="KW-1185">Reference proteome</keyword>
<sequence length="334" mass="37872">MEPGQSSRIREVPRARHAFPTPPTQRPARFYVPEAPSPYDIPQGFPGQNGAGFDVPLHGNPSVFMNATETTHKAVVLALDLQTTCIDALRHVNVADSTIRKQLKVAERSLELLGPEFASQIRLSVLANDEEIGPIKDFVLGTLADIAATIKHLLYAARIRPGKGDDDTIPYLAILENQLTDIMANEDVSGIMLDTPEYFDNEDFEEVAKGCADEIIGFVLALRDLQPVFDMRARRGTEREQERERFRGRSPRRSHRSTSRDRGRPYGNPERDSTPEVLIERQHRRRPSPEHRENKGPFYGYEDKDSEENDVMNADQEHFIRFGRISRAQMQTRG</sequence>
<feature type="compositionally biased region" description="Basic residues" evidence="1">
    <location>
        <begin position="248"/>
        <end position="257"/>
    </location>
</feature>
<feature type="region of interest" description="Disordered" evidence="1">
    <location>
        <begin position="1"/>
        <end position="28"/>
    </location>
</feature>
<dbReference type="Proteomes" id="UP000799779">
    <property type="component" value="Unassembled WGS sequence"/>
</dbReference>
<gene>
    <name evidence="2" type="ORF">P154DRAFT_524444</name>
</gene>
<dbReference type="EMBL" id="ML977608">
    <property type="protein sequence ID" value="KAF1997904.1"/>
    <property type="molecule type" value="Genomic_DNA"/>
</dbReference>
<organism evidence="2 3">
    <name type="scientific">Amniculicola lignicola CBS 123094</name>
    <dbReference type="NCBI Taxonomy" id="1392246"/>
    <lineage>
        <taxon>Eukaryota</taxon>
        <taxon>Fungi</taxon>
        <taxon>Dikarya</taxon>
        <taxon>Ascomycota</taxon>
        <taxon>Pezizomycotina</taxon>
        <taxon>Dothideomycetes</taxon>
        <taxon>Pleosporomycetidae</taxon>
        <taxon>Pleosporales</taxon>
        <taxon>Amniculicolaceae</taxon>
        <taxon>Amniculicola</taxon>
    </lineage>
</organism>
<feature type="compositionally biased region" description="Basic and acidic residues" evidence="1">
    <location>
        <begin position="258"/>
        <end position="295"/>
    </location>
</feature>
<evidence type="ECO:0000313" key="2">
    <source>
        <dbReference type="EMBL" id="KAF1997904.1"/>
    </source>
</evidence>
<feature type="region of interest" description="Disordered" evidence="1">
    <location>
        <begin position="234"/>
        <end position="314"/>
    </location>
</feature>
<evidence type="ECO:0000313" key="3">
    <source>
        <dbReference type="Proteomes" id="UP000799779"/>
    </source>
</evidence>
<dbReference type="AlphaFoldDB" id="A0A6A5WAH9"/>
<protein>
    <submittedName>
        <fullName evidence="2">Uncharacterized protein</fullName>
    </submittedName>
</protein>
<evidence type="ECO:0000256" key="1">
    <source>
        <dbReference type="SAM" id="MobiDB-lite"/>
    </source>
</evidence>
<name>A0A6A5WAH9_9PLEO</name>
<accession>A0A6A5WAH9</accession>
<feature type="compositionally biased region" description="Basic and acidic residues" evidence="1">
    <location>
        <begin position="234"/>
        <end position="247"/>
    </location>
</feature>
<dbReference type="OrthoDB" id="10623382at2759"/>
<proteinExistence type="predicted"/>
<reference evidence="2" key="1">
    <citation type="journal article" date="2020" name="Stud. Mycol.">
        <title>101 Dothideomycetes genomes: a test case for predicting lifestyles and emergence of pathogens.</title>
        <authorList>
            <person name="Haridas S."/>
            <person name="Albert R."/>
            <person name="Binder M."/>
            <person name="Bloem J."/>
            <person name="Labutti K."/>
            <person name="Salamov A."/>
            <person name="Andreopoulos B."/>
            <person name="Baker S."/>
            <person name="Barry K."/>
            <person name="Bills G."/>
            <person name="Bluhm B."/>
            <person name="Cannon C."/>
            <person name="Castanera R."/>
            <person name="Culley D."/>
            <person name="Daum C."/>
            <person name="Ezra D."/>
            <person name="Gonzalez J."/>
            <person name="Henrissat B."/>
            <person name="Kuo A."/>
            <person name="Liang C."/>
            <person name="Lipzen A."/>
            <person name="Lutzoni F."/>
            <person name="Magnuson J."/>
            <person name="Mondo S."/>
            <person name="Nolan M."/>
            <person name="Ohm R."/>
            <person name="Pangilinan J."/>
            <person name="Park H.-J."/>
            <person name="Ramirez L."/>
            <person name="Alfaro M."/>
            <person name="Sun H."/>
            <person name="Tritt A."/>
            <person name="Yoshinaga Y."/>
            <person name="Zwiers L.-H."/>
            <person name="Turgeon B."/>
            <person name="Goodwin S."/>
            <person name="Spatafora J."/>
            <person name="Crous P."/>
            <person name="Grigoriev I."/>
        </authorList>
    </citation>
    <scope>NUCLEOTIDE SEQUENCE</scope>
    <source>
        <strain evidence="2">CBS 123094</strain>
    </source>
</reference>